<evidence type="ECO:0000259" key="7">
    <source>
        <dbReference type="Pfam" id="PF12697"/>
    </source>
</evidence>
<proteinExistence type="inferred from homology"/>
<evidence type="ECO:0000313" key="9">
    <source>
        <dbReference type="Proteomes" id="UP000271162"/>
    </source>
</evidence>
<dbReference type="STRING" id="27835.A0A0N4XJP6"/>
<reference evidence="10" key="1">
    <citation type="submission" date="2017-02" db="UniProtKB">
        <authorList>
            <consortium name="WormBaseParasite"/>
        </authorList>
    </citation>
    <scope>IDENTIFICATION</scope>
</reference>
<dbReference type="Proteomes" id="UP000271162">
    <property type="component" value="Unassembled WGS sequence"/>
</dbReference>
<dbReference type="EMBL" id="UYSL01003443">
    <property type="protein sequence ID" value="VDL66339.1"/>
    <property type="molecule type" value="Genomic_DNA"/>
</dbReference>
<name>A0A0N4XJP6_NIPBR</name>
<keyword evidence="3" id="KW-0719">Serine esterase</keyword>
<sequence length="107" mass="11939">MSAPLREVLTRHLPPPGSAALHRGGRTRDCSPLTWEQFFDENRTVDGTEGPVFYLLHGGGYSGLTWACLAVELSSRIKCRLLVPDLRGHGKTHTEDDRDLSAERQVR</sequence>
<feature type="domain" description="AB hydrolase-1" evidence="7">
    <location>
        <begin position="55"/>
        <end position="100"/>
    </location>
</feature>
<dbReference type="SUPFAM" id="SSF53474">
    <property type="entry name" value="alpha/beta-Hydrolases"/>
    <property type="match status" value="1"/>
</dbReference>
<keyword evidence="4" id="KW-0378">Hydrolase</keyword>
<evidence type="ECO:0000256" key="3">
    <source>
        <dbReference type="ARBA" id="ARBA00022487"/>
    </source>
</evidence>
<reference evidence="8 9" key="2">
    <citation type="submission" date="2018-11" db="EMBL/GenBank/DDBJ databases">
        <authorList>
            <consortium name="Pathogen Informatics"/>
        </authorList>
    </citation>
    <scope>NUCLEOTIDE SEQUENCE [LARGE SCALE GENOMIC DNA]</scope>
</reference>
<dbReference type="InterPro" id="IPR000073">
    <property type="entry name" value="AB_hydrolase_1"/>
</dbReference>
<protein>
    <recommendedName>
        <fullName evidence="2">protein phosphatase methylesterase-1</fullName>
        <ecNumber evidence="2">3.1.1.89</ecNumber>
    </recommendedName>
</protein>
<dbReference type="PANTHER" id="PTHR14189:SF0">
    <property type="entry name" value="PROTEIN PHOSPHATASE METHYLESTERASE 1"/>
    <property type="match status" value="1"/>
</dbReference>
<evidence type="ECO:0000256" key="1">
    <source>
        <dbReference type="ARBA" id="ARBA00008645"/>
    </source>
</evidence>
<dbReference type="InterPro" id="IPR016812">
    <property type="entry name" value="PPase_methylesterase_euk"/>
</dbReference>
<evidence type="ECO:0000256" key="5">
    <source>
        <dbReference type="ARBA" id="ARBA00049203"/>
    </source>
</evidence>
<evidence type="ECO:0000256" key="2">
    <source>
        <dbReference type="ARBA" id="ARBA00013111"/>
    </source>
</evidence>
<comment type="catalytic activity">
    <reaction evidence="5">
        <text>[phosphatase 2A protein]-C-terminal L-leucine methyl ester + H2O = [phosphatase 2A protein]-C-terminal L-leucine + methanol + H(+)</text>
        <dbReference type="Rhea" id="RHEA:48548"/>
        <dbReference type="Rhea" id="RHEA-COMP:12134"/>
        <dbReference type="Rhea" id="RHEA-COMP:12135"/>
        <dbReference type="ChEBI" id="CHEBI:15377"/>
        <dbReference type="ChEBI" id="CHEBI:15378"/>
        <dbReference type="ChEBI" id="CHEBI:17790"/>
        <dbReference type="ChEBI" id="CHEBI:90516"/>
        <dbReference type="ChEBI" id="CHEBI:90517"/>
        <dbReference type="EC" id="3.1.1.89"/>
    </reaction>
</comment>
<dbReference type="EC" id="3.1.1.89" evidence="2"/>
<feature type="region of interest" description="Disordered" evidence="6">
    <location>
        <begin position="1"/>
        <end position="25"/>
    </location>
</feature>
<dbReference type="Gene3D" id="3.40.50.1820">
    <property type="entry name" value="alpha/beta hydrolase"/>
    <property type="match status" value="1"/>
</dbReference>
<dbReference type="PANTHER" id="PTHR14189">
    <property type="entry name" value="PROTEIN PHOSPHATASE METHYLESTERASE-1 RELATED"/>
    <property type="match status" value="1"/>
</dbReference>
<dbReference type="GO" id="GO:0051723">
    <property type="term" value="F:protein methylesterase activity"/>
    <property type="evidence" value="ECO:0007669"/>
    <property type="project" value="UniProtKB-EC"/>
</dbReference>
<gene>
    <name evidence="8" type="ORF">NBR_LOCUS2750</name>
</gene>
<evidence type="ECO:0000256" key="6">
    <source>
        <dbReference type="SAM" id="MobiDB-lite"/>
    </source>
</evidence>
<dbReference type="WBParaSite" id="NBR_0000274801-mRNA-1">
    <property type="protein sequence ID" value="NBR_0000274801-mRNA-1"/>
    <property type="gene ID" value="NBR_0000274801"/>
</dbReference>
<organism evidence="10">
    <name type="scientific">Nippostrongylus brasiliensis</name>
    <name type="common">Rat hookworm</name>
    <dbReference type="NCBI Taxonomy" id="27835"/>
    <lineage>
        <taxon>Eukaryota</taxon>
        <taxon>Metazoa</taxon>
        <taxon>Ecdysozoa</taxon>
        <taxon>Nematoda</taxon>
        <taxon>Chromadorea</taxon>
        <taxon>Rhabditida</taxon>
        <taxon>Rhabditina</taxon>
        <taxon>Rhabditomorpha</taxon>
        <taxon>Strongyloidea</taxon>
        <taxon>Heligmosomidae</taxon>
        <taxon>Nippostrongylus</taxon>
    </lineage>
</organism>
<keyword evidence="9" id="KW-1185">Reference proteome</keyword>
<dbReference type="Pfam" id="PF12697">
    <property type="entry name" value="Abhydrolase_6"/>
    <property type="match status" value="1"/>
</dbReference>
<evidence type="ECO:0000256" key="4">
    <source>
        <dbReference type="ARBA" id="ARBA00022801"/>
    </source>
</evidence>
<evidence type="ECO:0000313" key="8">
    <source>
        <dbReference type="EMBL" id="VDL66339.1"/>
    </source>
</evidence>
<feature type="region of interest" description="Disordered" evidence="6">
    <location>
        <begin position="87"/>
        <end position="107"/>
    </location>
</feature>
<dbReference type="AlphaFoldDB" id="A0A0N4XJP6"/>
<evidence type="ECO:0000313" key="10">
    <source>
        <dbReference type="WBParaSite" id="NBR_0000274801-mRNA-1"/>
    </source>
</evidence>
<accession>A0A0N4XJP6</accession>
<comment type="similarity">
    <text evidence="1">Belongs to the AB hydrolase superfamily.</text>
</comment>
<dbReference type="InterPro" id="IPR029058">
    <property type="entry name" value="AB_hydrolase_fold"/>
</dbReference>